<gene>
    <name evidence="1" type="ORF">Tco_1069721</name>
</gene>
<sequence length="227" mass="24544">MYTSVHICLPGIIPPSNALFRIRLICHASTESQQQLAILVLTTNHMLTEDTTATIKGCALWAVVEIRVRLGFISTPSPRVGLVVVRGSVTHVGNKDAWGVGSNHQQRVRGFVYRNEGVCGLLTAARGFVCLAVTQPGLQEVEALAVTERGGREHHATATVVWAGGDGGWHDHQAWEVVVSDERSASSCEGMGRLSRFSIGDCIGRTAQVYRAGAANNTICEPEQNWE</sequence>
<accession>A0ABQ5HKR6</accession>
<protein>
    <submittedName>
        <fullName evidence="1">Uncharacterized protein</fullName>
    </submittedName>
</protein>
<comment type="caution">
    <text evidence="1">The sequence shown here is derived from an EMBL/GenBank/DDBJ whole genome shotgun (WGS) entry which is preliminary data.</text>
</comment>
<evidence type="ECO:0000313" key="1">
    <source>
        <dbReference type="EMBL" id="GJT88004.1"/>
    </source>
</evidence>
<evidence type="ECO:0000313" key="2">
    <source>
        <dbReference type="Proteomes" id="UP001151760"/>
    </source>
</evidence>
<dbReference type="Proteomes" id="UP001151760">
    <property type="component" value="Unassembled WGS sequence"/>
</dbReference>
<dbReference type="EMBL" id="BQNB010019688">
    <property type="protein sequence ID" value="GJT88004.1"/>
    <property type="molecule type" value="Genomic_DNA"/>
</dbReference>
<proteinExistence type="predicted"/>
<organism evidence="1 2">
    <name type="scientific">Tanacetum coccineum</name>
    <dbReference type="NCBI Taxonomy" id="301880"/>
    <lineage>
        <taxon>Eukaryota</taxon>
        <taxon>Viridiplantae</taxon>
        <taxon>Streptophyta</taxon>
        <taxon>Embryophyta</taxon>
        <taxon>Tracheophyta</taxon>
        <taxon>Spermatophyta</taxon>
        <taxon>Magnoliopsida</taxon>
        <taxon>eudicotyledons</taxon>
        <taxon>Gunneridae</taxon>
        <taxon>Pentapetalae</taxon>
        <taxon>asterids</taxon>
        <taxon>campanulids</taxon>
        <taxon>Asterales</taxon>
        <taxon>Asteraceae</taxon>
        <taxon>Asteroideae</taxon>
        <taxon>Anthemideae</taxon>
        <taxon>Anthemidinae</taxon>
        <taxon>Tanacetum</taxon>
    </lineage>
</organism>
<reference evidence="1" key="2">
    <citation type="submission" date="2022-01" db="EMBL/GenBank/DDBJ databases">
        <authorList>
            <person name="Yamashiro T."/>
            <person name="Shiraishi A."/>
            <person name="Satake H."/>
            <person name="Nakayama K."/>
        </authorList>
    </citation>
    <scope>NUCLEOTIDE SEQUENCE</scope>
</reference>
<name>A0ABQ5HKR6_9ASTR</name>
<keyword evidence="2" id="KW-1185">Reference proteome</keyword>
<reference evidence="1" key="1">
    <citation type="journal article" date="2022" name="Int. J. Mol. Sci.">
        <title>Draft Genome of Tanacetum Coccineum: Genomic Comparison of Closely Related Tanacetum-Family Plants.</title>
        <authorList>
            <person name="Yamashiro T."/>
            <person name="Shiraishi A."/>
            <person name="Nakayama K."/>
            <person name="Satake H."/>
        </authorList>
    </citation>
    <scope>NUCLEOTIDE SEQUENCE</scope>
</reference>